<sequence>MLRRLVTLENTVVQNTATRAQCEQHEANLRANAEAYNLYKSHGGIMDYSAIHSQFIKDIVNQVVTTSRQPQPMAEVDPHTTAKSASVPAGESTPKTNGDTANLSTPPKE</sequence>
<evidence type="ECO:0000313" key="3">
    <source>
        <dbReference type="EMBL" id="JAQ13051.1"/>
    </source>
</evidence>
<reference evidence="2" key="2">
    <citation type="submission" date="2014-07" db="EMBL/GenBank/DDBJ databases">
        <authorList>
            <person name="Hull J."/>
        </authorList>
    </citation>
    <scope>NUCLEOTIDE SEQUENCE</scope>
</reference>
<proteinExistence type="predicted"/>
<dbReference type="EMBL" id="GDHC01005578">
    <property type="protein sequence ID" value="JAQ13051.1"/>
    <property type="molecule type" value="Transcribed_RNA"/>
</dbReference>
<dbReference type="AlphaFoldDB" id="A0A0A9XZA6"/>
<protein>
    <submittedName>
        <fullName evidence="2">DNA-directed RNA polymerase subunit beta</fullName>
    </submittedName>
</protein>
<feature type="compositionally biased region" description="Polar residues" evidence="1">
    <location>
        <begin position="93"/>
        <end position="109"/>
    </location>
</feature>
<dbReference type="GO" id="GO:0000428">
    <property type="term" value="C:DNA-directed RNA polymerase complex"/>
    <property type="evidence" value="ECO:0007669"/>
    <property type="project" value="UniProtKB-KW"/>
</dbReference>
<evidence type="ECO:0000313" key="2">
    <source>
        <dbReference type="EMBL" id="JAG25264.1"/>
    </source>
</evidence>
<organism evidence="2">
    <name type="scientific">Lygus hesperus</name>
    <name type="common">Western plant bug</name>
    <dbReference type="NCBI Taxonomy" id="30085"/>
    <lineage>
        <taxon>Eukaryota</taxon>
        <taxon>Metazoa</taxon>
        <taxon>Ecdysozoa</taxon>
        <taxon>Arthropoda</taxon>
        <taxon>Hexapoda</taxon>
        <taxon>Insecta</taxon>
        <taxon>Pterygota</taxon>
        <taxon>Neoptera</taxon>
        <taxon>Paraneoptera</taxon>
        <taxon>Hemiptera</taxon>
        <taxon>Heteroptera</taxon>
        <taxon>Panheteroptera</taxon>
        <taxon>Cimicomorpha</taxon>
        <taxon>Miridae</taxon>
        <taxon>Mirini</taxon>
        <taxon>Lygus</taxon>
    </lineage>
</organism>
<reference evidence="3" key="3">
    <citation type="journal article" date="2016" name="Gigascience">
        <title>De novo construction of an expanded transcriptome assembly for the western tarnished plant bug, Lygus hesperus.</title>
        <authorList>
            <person name="Tassone E.E."/>
            <person name="Geib S.M."/>
            <person name="Hall B."/>
            <person name="Fabrick J.A."/>
            <person name="Brent C.S."/>
            <person name="Hull J.J."/>
        </authorList>
    </citation>
    <scope>NUCLEOTIDE SEQUENCE</scope>
</reference>
<gene>
    <name evidence="2" type="primary">rpoC_31</name>
    <name evidence="2" type="ORF">CM83_101834</name>
    <name evidence="3" type="ORF">g.9986</name>
</gene>
<dbReference type="EMBL" id="GBHO01018340">
    <property type="protein sequence ID" value="JAG25264.1"/>
    <property type="molecule type" value="Transcribed_RNA"/>
</dbReference>
<evidence type="ECO:0000256" key="1">
    <source>
        <dbReference type="SAM" id="MobiDB-lite"/>
    </source>
</evidence>
<keyword evidence="2" id="KW-0804">Transcription</keyword>
<feature type="region of interest" description="Disordered" evidence="1">
    <location>
        <begin position="67"/>
        <end position="109"/>
    </location>
</feature>
<reference evidence="2" key="1">
    <citation type="journal article" date="2014" name="PLoS ONE">
        <title>Transcriptome-Based Identification of ABC Transporters in the Western Tarnished Plant Bug Lygus hesperus.</title>
        <authorList>
            <person name="Hull J.J."/>
            <person name="Chaney K."/>
            <person name="Geib S.M."/>
            <person name="Fabrick J.A."/>
            <person name="Brent C.S."/>
            <person name="Walsh D."/>
            <person name="Lavine L.C."/>
        </authorList>
    </citation>
    <scope>NUCLEOTIDE SEQUENCE</scope>
</reference>
<keyword evidence="2" id="KW-0240">DNA-directed RNA polymerase</keyword>
<name>A0A0A9XZA6_LYGHE</name>
<accession>A0A0A9XZA6</accession>